<gene>
    <name evidence="2" type="ORF">NMY3_01087</name>
</gene>
<sequence>MKKIITIVFSDLDNKNIRLELDSSFSPKTFKAILDHLPVKVKINRWGDELYTDPTEIDVKEEENAKTEVNELDVAYWPEGKALCLFFGPTPISKDGKILAYSPVNVVGNILDPPLKDDILDHVETKSNVIIN</sequence>
<feature type="domain" description="Cyclophilin TM1367-like" evidence="1">
    <location>
        <begin position="12"/>
        <end position="131"/>
    </location>
</feature>
<dbReference type="InterPro" id="IPR029000">
    <property type="entry name" value="Cyclophilin-like_dom_sf"/>
</dbReference>
<dbReference type="KEGG" id="taa:NMY3_01087"/>
<dbReference type="GeneID" id="60421193"/>
<dbReference type="AlphaFoldDB" id="A0A654M701"/>
<accession>A0A654M701</accession>
<dbReference type="OrthoDB" id="31132at2157"/>
<proteinExistence type="predicted"/>
<dbReference type="InterPro" id="IPR025658">
    <property type="entry name" value="Cyclophilin_TM1367"/>
</dbReference>
<dbReference type="SUPFAM" id="SSF50891">
    <property type="entry name" value="Cyclophilin-like"/>
    <property type="match status" value="1"/>
</dbReference>
<evidence type="ECO:0000259" key="1">
    <source>
        <dbReference type="Pfam" id="PF04126"/>
    </source>
</evidence>
<protein>
    <recommendedName>
        <fullName evidence="1">Cyclophilin TM1367-like domain-containing protein</fullName>
    </recommendedName>
</protein>
<reference evidence="3" key="1">
    <citation type="submission" date="2015-10" db="EMBL/GenBank/DDBJ databases">
        <title>Niche specialization of a soil ammonia-oxidizing archaeon, Candidatus Nitrosocosmicus oleophilus.</title>
        <authorList>
            <person name="Jung M.-Y."/>
            <person name="Rhee S.-K."/>
        </authorList>
    </citation>
    <scope>NUCLEOTIDE SEQUENCE [LARGE SCALE GENOMIC DNA]</scope>
    <source>
        <strain evidence="3">MY3</strain>
    </source>
</reference>
<dbReference type="Gene3D" id="2.40.100.20">
    <property type="match status" value="1"/>
</dbReference>
<organism evidence="2 3">
    <name type="scientific">Candidatus Nitrosocosmicus oleophilus</name>
    <dbReference type="NCBI Taxonomy" id="1353260"/>
    <lineage>
        <taxon>Archaea</taxon>
        <taxon>Nitrososphaerota</taxon>
        <taxon>Nitrososphaeria</taxon>
        <taxon>Nitrososphaerales</taxon>
        <taxon>Nitrososphaeraceae</taxon>
        <taxon>Candidatus Nitrosocosmicus</taxon>
    </lineage>
</organism>
<evidence type="ECO:0000313" key="3">
    <source>
        <dbReference type="Proteomes" id="UP000058925"/>
    </source>
</evidence>
<dbReference type="Pfam" id="PF04126">
    <property type="entry name" value="Cyclophil_like"/>
    <property type="match status" value="1"/>
</dbReference>
<keyword evidence="3" id="KW-1185">Reference proteome</keyword>
<dbReference type="EMBL" id="CP012850">
    <property type="protein sequence ID" value="ALI35292.1"/>
    <property type="molecule type" value="Genomic_DNA"/>
</dbReference>
<dbReference type="RefSeq" id="WP_196817792.1">
    <property type="nucleotide sequence ID" value="NZ_CP012850.1"/>
</dbReference>
<dbReference type="Proteomes" id="UP000058925">
    <property type="component" value="Chromosome"/>
</dbReference>
<evidence type="ECO:0000313" key="2">
    <source>
        <dbReference type="EMBL" id="ALI35292.1"/>
    </source>
</evidence>
<name>A0A654M701_9ARCH</name>